<organism evidence="1 2">
    <name type="scientific">Duganella lactea</name>
    <dbReference type="NCBI Taxonomy" id="2692173"/>
    <lineage>
        <taxon>Bacteria</taxon>
        <taxon>Pseudomonadati</taxon>
        <taxon>Pseudomonadota</taxon>
        <taxon>Betaproteobacteria</taxon>
        <taxon>Burkholderiales</taxon>
        <taxon>Oxalobacteraceae</taxon>
        <taxon>Telluria group</taxon>
        <taxon>Duganella</taxon>
    </lineage>
</organism>
<evidence type="ECO:0000313" key="1">
    <source>
        <dbReference type="EMBL" id="MYM37241.1"/>
    </source>
</evidence>
<gene>
    <name evidence="1" type="ORF">GTP38_23220</name>
</gene>
<name>A0ABW9VCE6_9BURK</name>
<proteinExistence type="predicted"/>
<protein>
    <submittedName>
        <fullName evidence="1">Uncharacterized protein</fullName>
    </submittedName>
</protein>
<dbReference type="Proteomes" id="UP000449678">
    <property type="component" value="Unassembled WGS sequence"/>
</dbReference>
<keyword evidence="2" id="KW-1185">Reference proteome</keyword>
<reference evidence="1 2" key="1">
    <citation type="submission" date="2019-12" db="EMBL/GenBank/DDBJ databases">
        <title>Novel species isolated from a subtropical stream in China.</title>
        <authorList>
            <person name="Lu H."/>
        </authorList>
    </citation>
    <scope>NUCLEOTIDE SEQUENCE [LARGE SCALE GENOMIC DNA]</scope>
    <source>
        <strain evidence="1 2">FT94W</strain>
    </source>
</reference>
<dbReference type="RefSeq" id="WP_160992584.1">
    <property type="nucleotide sequence ID" value="NZ_WWCO01000025.1"/>
</dbReference>
<evidence type="ECO:0000313" key="2">
    <source>
        <dbReference type="Proteomes" id="UP000449678"/>
    </source>
</evidence>
<comment type="caution">
    <text evidence="1">The sequence shown here is derived from an EMBL/GenBank/DDBJ whole genome shotgun (WGS) entry which is preliminary data.</text>
</comment>
<accession>A0ABW9VCE6</accession>
<sequence length="91" mass="9783">MQNDNNHPGSKSREISLSVRPGVVVIVSAEVCSDYLEMKAAQLSALNHLLTGGDFDAWNETIKADAHWLAASLAEEVSQLVQSVTFGENLG</sequence>
<dbReference type="EMBL" id="WWCO01000025">
    <property type="protein sequence ID" value="MYM37241.1"/>
    <property type="molecule type" value="Genomic_DNA"/>
</dbReference>